<accession>A0AAD9FKT1</accession>
<gene>
    <name evidence="2" type="ORF">DB88DRAFT_493371</name>
</gene>
<sequence>MKRSTLSRGQGQEQTGTMAGTRSSPRTVAKDPPRSSPRSSRSTPLRNPPSSRLKSSATSTPPKKSSAGKQTGKTSPYFSKTKGQGSRVKMEGDDDQGATSSSDEALDSATGMTESESESDSDSENSEDAFDPSSQEDEEEEEVEEPTESEIDSDNLDEDDARGKASKNKRKSVGKTSTSGRGVPAKKAKTETVGSTKLAKNNGHAPIEGYEDEEDDDDEIELEEGQEIAGRIYPAPKTGQVPPGRISQNTLNFLKNLQIPERNDRDWFRSHEPAYRQAEKEWKAFVGLVQLKIHESDEEVPLLPPKDVIHRIYRDVRFSSDKTPYKKSFSLSTSRGGRKGVWAAYHLSISPNNRSILACGIWQPGKDELQSIRHHLLADPERFRREIAKPDFVKLFGPARPHPKGQRQNVFGNDDALKVAPKGMDKEHKDIDLLKLRSIAVVHHFTDEEVVREDFQDQIAKVVAVMAPFVHLLNDMVSLPADNDEQGED</sequence>
<dbReference type="Pfam" id="PF09365">
    <property type="entry name" value="DUF2461"/>
    <property type="match status" value="1"/>
</dbReference>
<feature type="compositionally biased region" description="Low complexity" evidence="1">
    <location>
        <begin position="36"/>
        <end position="67"/>
    </location>
</feature>
<dbReference type="EMBL" id="JAODAN010000007">
    <property type="protein sequence ID" value="KAK1922975.1"/>
    <property type="molecule type" value="Genomic_DNA"/>
</dbReference>
<name>A0AAD9FKT1_PAPLA</name>
<feature type="compositionally biased region" description="Polar residues" evidence="1">
    <location>
        <begin position="1"/>
        <end position="26"/>
    </location>
</feature>
<comment type="caution">
    <text evidence="2">The sequence shown here is derived from an EMBL/GenBank/DDBJ whole genome shotgun (WGS) entry which is preliminary data.</text>
</comment>
<evidence type="ECO:0000313" key="2">
    <source>
        <dbReference type="EMBL" id="KAK1922975.1"/>
    </source>
</evidence>
<evidence type="ECO:0000256" key="1">
    <source>
        <dbReference type="SAM" id="MobiDB-lite"/>
    </source>
</evidence>
<keyword evidence="3" id="KW-1185">Reference proteome</keyword>
<evidence type="ECO:0000313" key="3">
    <source>
        <dbReference type="Proteomes" id="UP001182556"/>
    </source>
</evidence>
<dbReference type="Proteomes" id="UP001182556">
    <property type="component" value="Unassembled WGS sequence"/>
</dbReference>
<feature type="compositionally biased region" description="Basic residues" evidence="1">
    <location>
        <begin position="164"/>
        <end position="173"/>
    </location>
</feature>
<evidence type="ECO:0008006" key="4">
    <source>
        <dbReference type="Google" id="ProtNLM"/>
    </source>
</evidence>
<dbReference type="AlphaFoldDB" id="A0AAD9FKT1"/>
<dbReference type="InterPro" id="IPR012808">
    <property type="entry name" value="CHP02453"/>
</dbReference>
<feature type="compositionally biased region" description="Acidic residues" evidence="1">
    <location>
        <begin position="115"/>
        <end position="160"/>
    </location>
</feature>
<dbReference type="NCBIfam" id="TIGR02453">
    <property type="entry name" value="TIGR02453 family protein"/>
    <property type="match status" value="1"/>
</dbReference>
<dbReference type="PANTHER" id="PTHR36452">
    <property type="entry name" value="CHROMOSOME 12, WHOLE GENOME SHOTGUN SEQUENCE"/>
    <property type="match status" value="1"/>
</dbReference>
<dbReference type="PANTHER" id="PTHR36452:SF1">
    <property type="entry name" value="DUF2461 DOMAIN-CONTAINING PROTEIN"/>
    <property type="match status" value="1"/>
</dbReference>
<organism evidence="2 3">
    <name type="scientific">Papiliotrema laurentii</name>
    <name type="common">Cryptococcus laurentii</name>
    <dbReference type="NCBI Taxonomy" id="5418"/>
    <lineage>
        <taxon>Eukaryota</taxon>
        <taxon>Fungi</taxon>
        <taxon>Dikarya</taxon>
        <taxon>Basidiomycota</taxon>
        <taxon>Agaricomycotina</taxon>
        <taxon>Tremellomycetes</taxon>
        <taxon>Tremellales</taxon>
        <taxon>Rhynchogastremaceae</taxon>
        <taxon>Papiliotrema</taxon>
    </lineage>
</organism>
<feature type="region of interest" description="Disordered" evidence="1">
    <location>
        <begin position="1"/>
        <end position="217"/>
    </location>
</feature>
<proteinExistence type="predicted"/>
<feature type="compositionally biased region" description="Polar residues" evidence="1">
    <location>
        <begin position="68"/>
        <end position="84"/>
    </location>
</feature>
<protein>
    <recommendedName>
        <fullName evidence="4">TIGR02453 family protein</fullName>
    </recommendedName>
</protein>
<reference evidence="2" key="1">
    <citation type="submission" date="2023-02" db="EMBL/GenBank/DDBJ databases">
        <title>Identification and recombinant expression of a fungal hydrolase from Papiliotrema laurentii that hydrolyzes apple cutin and clears colloidal polyester polyurethane.</title>
        <authorList>
            <consortium name="DOE Joint Genome Institute"/>
            <person name="Roman V.A."/>
            <person name="Bojanowski C."/>
            <person name="Crable B.R."/>
            <person name="Wagner D.N."/>
            <person name="Hung C.S."/>
            <person name="Nadeau L.J."/>
            <person name="Schratz L."/>
            <person name="Haridas S."/>
            <person name="Pangilinan J."/>
            <person name="Lipzen A."/>
            <person name="Na H."/>
            <person name="Yan M."/>
            <person name="Ng V."/>
            <person name="Grigoriev I.V."/>
            <person name="Spatafora J.W."/>
            <person name="Barlow D."/>
            <person name="Biffinger J."/>
            <person name="Kelley-Loughnane N."/>
            <person name="Varaljay V.A."/>
            <person name="Crookes-Goodson W.J."/>
        </authorList>
    </citation>
    <scope>NUCLEOTIDE SEQUENCE</scope>
    <source>
        <strain evidence="2">5307AH</strain>
    </source>
</reference>